<accession>A0A1G2DDR2</accession>
<dbReference type="PANTHER" id="PTHR34477">
    <property type="entry name" value="UPF0213 PROTEIN YHBQ"/>
    <property type="match status" value="1"/>
</dbReference>
<evidence type="ECO:0000313" key="4">
    <source>
        <dbReference type="Proteomes" id="UP000178534"/>
    </source>
</evidence>
<evidence type="ECO:0000259" key="2">
    <source>
        <dbReference type="PROSITE" id="PS50164"/>
    </source>
</evidence>
<evidence type="ECO:0000313" key="3">
    <source>
        <dbReference type="EMBL" id="OGZ11081.1"/>
    </source>
</evidence>
<dbReference type="AlphaFoldDB" id="A0A1G2DDR2"/>
<dbReference type="EMBL" id="MHLP01000043">
    <property type="protein sequence ID" value="OGZ11081.1"/>
    <property type="molecule type" value="Genomic_DNA"/>
</dbReference>
<dbReference type="SMART" id="SM00465">
    <property type="entry name" value="GIYc"/>
    <property type="match status" value="1"/>
</dbReference>
<dbReference type="InterPro" id="IPR000305">
    <property type="entry name" value="GIY-YIG_endonuc"/>
</dbReference>
<dbReference type="STRING" id="1798665.A2942_02490"/>
<dbReference type="Gene3D" id="3.40.1440.10">
    <property type="entry name" value="GIY-YIG endonuclease"/>
    <property type="match status" value="1"/>
</dbReference>
<dbReference type="Proteomes" id="UP000178534">
    <property type="component" value="Unassembled WGS sequence"/>
</dbReference>
<gene>
    <name evidence="3" type="ORF">A2942_02490</name>
</gene>
<dbReference type="SUPFAM" id="SSF82771">
    <property type="entry name" value="GIY-YIG endonuclease"/>
    <property type="match status" value="1"/>
</dbReference>
<dbReference type="PANTHER" id="PTHR34477:SF1">
    <property type="entry name" value="UPF0213 PROTEIN YHBQ"/>
    <property type="match status" value="1"/>
</dbReference>
<dbReference type="InterPro" id="IPR035901">
    <property type="entry name" value="GIY-YIG_endonuc_sf"/>
</dbReference>
<dbReference type="InterPro" id="IPR050190">
    <property type="entry name" value="UPF0213_domain"/>
</dbReference>
<proteinExistence type="inferred from homology"/>
<evidence type="ECO:0000256" key="1">
    <source>
        <dbReference type="ARBA" id="ARBA00007435"/>
    </source>
</evidence>
<dbReference type="CDD" id="cd10456">
    <property type="entry name" value="GIY-YIG_UPF0213"/>
    <property type="match status" value="1"/>
</dbReference>
<dbReference type="PROSITE" id="PS50164">
    <property type="entry name" value="GIY_YIG"/>
    <property type="match status" value="1"/>
</dbReference>
<reference evidence="3 4" key="1">
    <citation type="journal article" date="2016" name="Nat. Commun.">
        <title>Thousands of microbial genomes shed light on interconnected biogeochemical processes in an aquifer system.</title>
        <authorList>
            <person name="Anantharaman K."/>
            <person name="Brown C.T."/>
            <person name="Hug L.A."/>
            <person name="Sharon I."/>
            <person name="Castelle C.J."/>
            <person name="Probst A.J."/>
            <person name="Thomas B.C."/>
            <person name="Singh A."/>
            <person name="Wilkins M.J."/>
            <person name="Karaoz U."/>
            <person name="Brodie E.L."/>
            <person name="Williams K.H."/>
            <person name="Hubbard S.S."/>
            <person name="Banfield J.F."/>
        </authorList>
    </citation>
    <scope>NUCLEOTIDE SEQUENCE [LARGE SCALE GENOMIC DNA]</scope>
</reference>
<protein>
    <recommendedName>
        <fullName evidence="2">GIY-YIG domain-containing protein</fullName>
    </recommendedName>
</protein>
<dbReference type="Pfam" id="PF01541">
    <property type="entry name" value="GIY-YIG"/>
    <property type="match status" value="1"/>
</dbReference>
<comment type="caution">
    <text evidence="3">The sequence shown here is derived from an EMBL/GenBank/DDBJ whole genome shotgun (WGS) entry which is preliminary data.</text>
</comment>
<sequence length="86" mass="10086">MYYIYILACKDGSLYTGITTDVDRRFEEHKNGRGGHYTSSKEIVRVVYTEKYPDRSSALKREAQIKGWTRKRKLNLIQLGQTKKIL</sequence>
<comment type="similarity">
    <text evidence="1">Belongs to the UPF0213 family.</text>
</comment>
<feature type="domain" description="GIY-YIG" evidence="2">
    <location>
        <begin position="1"/>
        <end position="76"/>
    </location>
</feature>
<organism evidence="3 4">
    <name type="scientific">Candidatus Lloydbacteria bacterium RIFCSPLOWO2_01_FULL_50_20</name>
    <dbReference type="NCBI Taxonomy" id="1798665"/>
    <lineage>
        <taxon>Bacteria</taxon>
        <taxon>Candidatus Lloydiibacteriota</taxon>
    </lineage>
</organism>
<name>A0A1G2DDR2_9BACT</name>